<organism evidence="1 2">
    <name type="scientific">Lactococcus garvieae (strain Lg2)</name>
    <name type="common">Enterococcus seriolicida</name>
    <dbReference type="NCBI Taxonomy" id="420890"/>
    <lineage>
        <taxon>Bacteria</taxon>
        <taxon>Bacillati</taxon>
        <taxon>Bacillota</taxon>
        <taxon>Bacilli</taxon>
        <taxon>Lactobacillales</taxon>
        <taxon>Streptococcaceae</taxon>
        <taxon>Lactococcus</taxon>
    </lineage>
</organism>
<dbReference type="KEGG" id="lgv:LCGL_0757"/>
<sequence>MESEVELASELSDVVVSELLVLLVLSLELLTELEGSEDASFFALVVLLQAASSTTAANELTKSNDNLNFFICKTP</sequence>
<dbReference type="AlphaFoldDB" id="F9VD16"/>
<dbReference type="Proteomes" id="UP000008520">
    <property type="component" value="Chromosome"/>
</dbReference>
<dbReference type="HOGENOM" id="CLU_2666485_0_0_9"/>
<evidence type="ECO:0000313" key="1">
    <source>
        <dbReference type="EMBL" id="BAK60217.1"/>
    </source>
</evidence>
<proteinExistence type="predicted"/>
<keyword evidence="2" id="KW-1185">Reference proteome</keyword>
<protein>
    <submittedName>
        <fullName evidence="1">Uncharacterized protein</fullName>
    </submittedName>
</protein>
<reference evidence="1 2" key="1">
    <citation type="journal article" date="2011" name="PLoS ONE">
        <title>Complete genome sequence and comparative analysis of the fish pathogen Lactococcus garvieae.</title>
        <authorList>
            <person name="Morita H."/>
            <person name="Toh H."/>
            <person name="Oshima K."/>
            <person name="Yoshizaki M."/>
            <person name="Kawanishi M."/>
            <person name="Nakaya K."/>
            <person name="Suzuki T."/>
            <person name="Miyauchi E."/>
            <person name="Ishii Y."/>
            <person name="Tanabe S."/>
            <person name="Murakami M."/>
            <person name="Hattori M."/>
        </authorList>
    </citation>
    <scope>NUCLEOTIDE SEQUENCE [LARGE SCALE GENOMIC DNA]</scope>
    <source>
        <strain evidence="1 2">Lg2</strain>
    </source>
</reference>
<evidence type="ECO:0000313" key="2">
    <source>
        <dbReference type="Proteomes" id="UP000008520"/>
    </source>
</evidence>
<dbReference type="EMBL" id="AP009333">
    <property type="protein sequence ID" value="BAK60217.1"/>
    <property type="molecule type" value="Genomic_DNA"/>
</dbReference>
<name>F9VD16_LACGL</name>
<accession>F9VD16</accession>
<gene>
    <name evidence="1" type="ordered locus">LCGL_0757</name>
</gene>